<dbReference type="AlphaFoldDB" id="A0A0F4YUE7"/>
<dbReference type="GO" id="GO:0046982">
    <property type="term" value="F:protein heterodimerization activity"/>
    <property type="evidence" value="ECO:0007669"/>
    <property type="project" value="InterPro"/>
</dbReference>
<keyword evidence="9" id="KW-0732">Signal</keyword>
<dbReference type="RefSeq" id="XP_013328093.1">
    <property type="nucleotide sequence ID" value="XM_013472639.1"/>
</dbReference>
<comment type="caution">
    <text evidence="10">The sequence shown here is derived from an EMBL/GenBank/DDBJ whole genome shotgun (WGS) entry which is preliminary data.</text>
</comment>
<keyword evidence="4 8" id="KW-0158">Chromosome</keyword>
<dbReference type="GeneID" id="25316864"/>
<keyword evidence="6 8" id="KW-0539">Nucleus</keyword>
<dbReference type="GO" id="GO:0000786">
    <property type="term" value="C:nucleosome"/>
    <property type="evidence" value="ECO:0007669"/>
    <property type="project" value="UniProtKB-KW"/>
</dbReference>
<keyword evidence="11" id="KW-1185">Reference proteome</keyword>
<comment type="function">
    <text evidence="8">Core component of nucleosome. Nucleosomes wrap and compact DNA into chromatin, limiting DNA accessibility to the cellular machineries which require DNA as a template. Histones thereby play a central role in transcription regulation, DNA repair, DNA replication and chromosomal stability. DNA accessibility is regulated via a complex set of post-translational modifications of histones, also called histone code, and nucleosome remodeling.</text>
</comment>
<evidence type="ECO:0000256" key="9">
    <source>
        <dbReference type="SAM" id="SignalP"/>
    </source>
</evidence>
<keyword evidence="7 8" id="KW-0544">Nucleosome core</keyword>
<sequence>MQWHKASLRLLTCVCLLRKLLRESVQGITKPAIRRGGVVRMKSEIYDEIRSVIRKRITEIVEQLVVLDSATTNGKTRKTVTTRDVVFVLNRSSVLHGEASEQTHDHDMTGCDVLATLKKEACEK</sequence>
<evidence type="ECO:0000256" key="5">
    <source>
        <dbReference type="ARBA" id="ARBA00023125"/>
    </source>
</evidence>
<evidence type="ECO:0000256" key="8">
    <source>
        <dbReference type="RuleBase" id="RU000528"/>
    </source>
</evidence>
<dbReference type="OrthoDB" id="4341621at2759"/>
<dbReference type="InterPro" id="IPR009072">
    <property type="entry name" value="Histone-fold"/>
</dbReference>
<evidence type="ECO:0000256" key="4">
    <source>
        <dbReference type="ARBA" id="ARBA00022454"/>
    </source>
</evidence>
<dbReference type="InterPro" id="IPR001951">
    <property type="entry name" value="Histone_H4"/>
</dbReference>
<keyword evidence="5 8" id="KW-0238">DNA-binding</keyword>
<evidence type="ECO:0000256" key="6">
    <source>
        <dbReference type="ARBA" id="ARBA00023242"/>
    </source>
</evidence>
<protein>
    <recommendedName>
        <fullName evidence="8">Histone H4</fullName>
    </recommendedName>
</protein>
<reference evidence="10 11" key="1">
    <citation type="submission" date="2015-04" db="EMBL/GenBank/DDBJ databases">
        <authorList>
            <person name="Heijne W.H."/>
            <person name="Fedorova N.D."/>
            <person name="Nierman W.C."/>
            <person name="Vollebregt A.W."/>
            <person name="Zhao Z."/>
            <person name="Wu L."/>
            <person name="Kumar M."/>
            <person name="Stam H."/>
            <person name="van den Berg M.A."/>
            <person name="Pel H.J."/>
        </authorList>
    </citation>
    <scope>NUCLEOTIDE SEQUENCE [LARGE SCALE GENOMIC DNA]</scope>
    <source>
        <strain evidence="10 11">CBS 393.64</strain>
    </source>
</reference>
<dbReference type="PANTHER" id="PTHR10484">
    <property type="entry name" value="HISTONE H4"/>
    <property type="match status" value="1"/>
</dbReference>
<dbReference type="GO" id="GO:0005634">
    <property type="term" value="C:nucleus"/>
    <property type="evidence" value="ECO:0007669"/>
    <property type="project" value="UniProtKB-SubCell"/>
</dbReference>
<dbReference type="EMBL" id="LASV01000183">
    <property type="protein sequence ID" value="KKA21481.1"/>
    <property type="molecule type" value="Genomic_DNA"/>
</dbReference>
<dbReference type="SUPFAM" id="SSF47113">
    <property type="entry name" value="Histone-fold"/>
    <property type="match status" value="1"/>
</dbReference>
<evidence type="ECO:0000256" key="2">
    <source>
        <dbReference type="ARBA" id="ARBA00004286"/>
    </source>
</evidence>
<evidence type="ECO:0000256" key="7">
    <source>
        <dbReference type="ARBA" id="ARBA00023269"/>
    </source>
</evidence>
<accession>A0A0F4YUE7</accession>
<evidence type="ECO:0000256" key="1">
    <source>
        <dbReference type="ARBA" id="ARBA00004123"/>
    </source>
</evidence>
<dbReference type="GO" id="GO:0030527">
    <property type="term" value="F:structural constituent of chromatin"/>
    <property type="evidence" value="ECO:0007669"/>
    <property type="project" value="InterPro"/>
</dbReference>
<dbReference type="Gene3D" id="1.10.20.10">
    <property type="entry name" value="Histone, subunit A"/>
    <property type="match status" value="1"/>
</dbReference>
<name>A0A0F4YUE7_RASE3</name>
<evidence type="ECO:0000313" key="11">
    <source>
        <dbReference type="Proteomes" id="UP000053958"/>
    </source>
</evidence>
<feature type="chain" id="PRO_5002482066" description="Histone H4" evidence="9">
    <location>
        <begin position="23"/>
        <end position="124"/>
    </location>
</feature>
<dbReference type="Proteomes" id="UP000053958">
    <property type="component" value="Unassembled WGS sequence"/>
</dbReference>
<dbReference type="GO" id="GO:0003677">
    <property type="term" value="F:DNA binding"/>
    <property type="evidence" value="ECO:0007669"/>
    <property type="project" value="UniProtKB-KW"/>
</dbReference>
<proteinExistence type="inferred from homology"/>
<organism evidence="10 11">
    <name type="scientific">Rasamsonia emersonii (strain ATCC 16479 / CBS 393.64 / IMI 116815)</name>
    <dbReference type="NCBI Taxonomy" id="1408163"/>
    <lineage>
        <taxon>Eukaryota</taxon>
        <taxon>Fungi</taxon>
        <taxon>Dikarya</taxon>
        <taxon>Ascomycota</taxon>
        <taxon>Pezizomycotina</taxon>
        <taxon>Eurotiomycetes</taxon>
        <taxon>Eurotiomycetidae</taxon>
        <taxon>Eurotiales</taxon>
        <taxon>Trichocomaceae</taxon>
        <taxon>Rasamsonia</taxon>
    </lineage>
</organism>
<comment type="similarity">
    <text evidence="3 8">Belongs to the histone H4 family.</text>
</comment>
<gene>
    <name evidence="10" type="ORF">T310_4516</name>
</gene>
<comment type="subcellular location">
    <subcellularLocation>
        <location evidence="2">Chromosome</location>
    </subcellularLocation>
    <subcellularLocation>
        <location evidence="1">Nucleus</location>
    </subcellularLocation>
</comment>
<evidence type="ECO:0000256" key="3">
    <source>
        <dbReference type="ARBA" id="ARBA00006564"/>
    </source>
</evidence>
<feature type="signal peptide" evidence="9">
    <location>
        <begin position="1"/>
        <end position="22"/>
    </location>
</feature>
<dbReference type="SMART" id="SM00417">
    <property type="entry name" value="H4"/>
    <property type="match status" value="1"/>
</dbReference>
<evidence type="ECO:0000313" key="10">
    <source>
        <dbReference type="EMBL" id="KKA21481.1"/>
    </source>
</evidence>
<comment type="subunit">
    <text evidence="8">The nucleosome is a histone octamer containing two molecules each of H2A, H2B, H3 and H4 assembled in one H3-H4 heterotetramer and two H2A-H2B heterodimers. The octamer wraps approximately 147 bp of DNA.</text>
</comment>
<dbReference type="STRING" id="1408163.A0A0F4YUE7"/>
<dbReference type="PRINTS" id="PR00623">
    <property type="entry name" value="HISTONEH4"/>
</dbReference>